<feature type="region of interest" description="Disordered" evidence="5">
    <location>
        <begin position="136"/>
        <end position="241"/>
    </location>
</feature>
<evidence type="ECO:0000313" key="7">
    <source>
        <dbReference type="EMBL" id="TKA63608.1"/>
    </source>
</evidence>
<dbReference type="InterPro" id="IPR029021">
    <property type="entry name" value="Prot-tyrosine_phosphatase-like"/>
</dbReference>
<dbReference type="GO" id="GO:0033550">
    <property type="term" value="F:MAP kinase tyrosine phosphatase activity"/>
    <property type="evidence" value="ECO:0007669"/>
    <property type="project" value="TreeGrafter"/>
</dbReference>
<dbReference type="SUPFAM" id="SSF52799">
    <property type="entry name" value="(Phosphotyrosine protein) phosphatases II"/>
    <property type="match status" value="1"/>
</dbReference>
<dbReference type="EMBL" id="NAJN01001378">
    <property type="protein sequence ID" value="TKA63608.1"/>
    <property type="molecule type" value="Genomic_DNA"/>
</dbReference>
<dbReference type="AlphaFoldDB" id="A0A4U0WLY2"/>
<evidence type="ECO:0000256" key="5">
    <source>
        <dbReference type="SAM" id="MobiDB-lite"/>
    </source>
</evidence>
<dbReference type="PANTHER" id="PTHR10159">
    <property type="entry name" value="DUAL SPECIFICITY PROTEIN PHOSPHATASE"/>
    <property type="match status" value="1"/>
</dbReference>
<keyword evidence="8" id="KW-1185">Reference proteome</keyword>
<comment type="caution">
    <text evidence="7">The sequence shown here is derived from an EMBL/GenBank/DDBJ whole genome shotgun (WGS) entry which is preliminary data.</text>
</comment>
<evidence type="ECO:0000259" key="6">
    <source>
        <dbReference type="Pfam" id="PF00782"/>
    </source>
</evidence>
<feature type="compositionally biased region" description="Polar residues" evidence="5">
    <location>
        <begin position="213"/>
        <end position="222"/>
    </location>
</feature>
<protein>
    <recommendedName>
        <fullName evidence="2">protein-tyrosine-phosphatase</fullName>
        <ecNumber evidence="2">3.1.3.48</ecNumber>
    </recommendedName>
</protein>
<feature type="domain" description="Dual specificity phosphatase catalytic" evidence="6">
    <location>
        <begin position="1"/>
        <end position="48"/>
    </location>
</feature>
<comment type="similarity">
    <text evidence="1">Belongs to the protein-tyrosine phosphatase family. Non-receptor class dual specificity subfamily.</text>
</comment>
<organism evidence="7 8">
    <name type="scientific">Cryomyces minteri</name>
    <dbReference type="NCBI Taxonomy" id="331657"/>
    <lineage>
        <taxon>Eukaryota</taxon>
        <taxon>Fungi</taxon>
        <taxon>Dikarya</taxon>
        <taxon>Ascomycota</taxon>
        <taxon>Pezizomycotina</taxon>
        <taxon>Dothideomycetes</taxon>
        <taxon>Dothideomycetes incertae sedis</taxon>
        <taxon>Cryomyces</taxon>
    </lineage>
</organism>
<accession>A0A4U0WLY2</accession>
<evidence type="ECO:0000256" key="2">
    <source>
        <dbReference type="ARBA" id="ARBA00013064"/>
    </source>
</evidence>
<dbReference type="GO" id="GO:0017017">
    <property type="term" value="F:MAP kinase tyrosine/serine/threonine phosphatase activity"/>
    <property type="evidence" value="ECO:0007669"/>
    <property type="project" value="TreeGrafter"/>
</dbReference>
<dbReference type="Pfam" id="PF00782">
    <property type="entry name" value="DSPc"/>
    <property type="match status" value="1"/>
</dbReference>
<dbReference type="STRING" id="331657.A0A4U0WLY2"/>
<evidence type="ECO:0000313" key="8">
    <source>
        <dbReference type="Proteomes" id="UP000308768"/>
    </source>
</evidence>
<keyword evidence="3" id="KW-0378">Hydrolase</keyword>
<evidence type="ECO:0000256" key="4">
    <source>
        <dbReference type="ARBA" id="ARBA00022912"/>
    </source>
</evidence>
<dbReference type="InterPro" id="IPR000340">
    <property type="entry name" value="Dual-sp_phosphatase_cat-dom"/>
</dbReference>
<dbReference type="GO" id="GO:0005634">
    <property type="term" value="C:nucleus"/>
    <property type="evidence" value="ECO:0007669"/>
    <property type="project" value="TreeGrafter"/>
</dbReference>
<proteinExistence type="inferred from homology"/>
<dbReference type="EC" id="3.1.3.48" evidence="2"/>
<dbReference type="GO" id="GO:0008330">
    <property type="term" value="F:protein tyrosine/threonine phosphatase activity"/>
    <property type="evidence" value="ECO:0007669"/>
    <property type="project" value="TreeGrafter"/>
</dbReference>
<name>A0A4U0WLY2_9PEZI</name>
<reference evidence="7 8" key="1">
    <citation type="submission" date="2017-03" db="EMBL/GenBank/DDBJ databases">
        <title>Genomes of endolithic fungi from Antarctica.</title>
        <authorList>
            <person name="Coleine C."/>
            <person name="Masonjones S."/>
            <person name="Stajich J.E."/>
        </authorList>
    </citation>
    <scope>NUCLEOTIDE SEQUENCE [LARGE SCALE GENOMIC DNA]</scope>
    <source>
        <strain evidence="7 8">CCFEE 5187</strain>
    </source>
</reference>
<dbReference type="GO" id="GO:0043409">
    <property type="term" value="P:negative regulation of MAPK cascade"/>
    <property type="evidence" value="ECO:0007669"/>
    <property type="project" value="TreeGrafter"/>
</dbReference>
<dbReference type="PANTHER" id="PTHR10159:SF519">
    <property type="entry name" value="DUAL SPECIFICITY PROTEIN PHOSPHATASE MPK3"/>
    <property type="match status" value="1"/>
</dbReference>
<dbReference type="OrthoDB" id="426001at2759"/>
<sequence>RSASLIVAYGLYKNPGMSVQEAYDSVKKRSKWIGPNMNLIMQLQEFRSNLLKSSGNPAANVNGVALPLTMDLNLSGVPNSEIYHQQVTEFKSSPFDRAALLGTLGMGSSSPHHARPPPLIIRRSVRAELGTLDITRSSLLTPSRPAPDALHGPGEGQPRNLEAKDAPPQNHPDHPPSGIAPFTSQSTESDVLMSPRATEFTENPFALPLAIPSETSAAQTPITGDEDPRSPAQKGGSPIIRSIFDVL</sequence>
<dbReference type="GO" id="GO:0005829">
    <property type="term" value="C:cytosol"/>
    <property type="evidence" value="ECO:0007669"/>
    <property type="project" value="TreeGrafter"/>
</dbReference>
<dbReference type="Proteomes" id="UP000308768">
    <property type="component" value="Unassembled WGS sequence"/>
</dbReference>
<keyword evidence="4" id="KW-0904">Protein phosphatase</keyword>
<evidence type="ECO:0000256" key="3">
    <source>
        <dbReference type="ARBA" id="ARBA00022801"/>
    </source>
</evidence>
<gene>
    <name evidence="7" type="ORF">B0A49_10196</name>
</gene>
<dbReference type="Gene3D" id="3.90.190.10">
    <property type="entry name" value="Protein tyrosine phosphatase superfamily"/>
    <property type="match status" value="1"/>
</dbReference>
<evidence type="ECO:0000256" key="1">
    <source>
        <dbReference type="ARBA" id="ARBA00008601"/>
    </source>
</evidence>
<feature type="non-terminal residue" evidence="7">
    <location>
        <position position="1"/>
    </location>
</feature>